<proteinExistence type="inferred from homology"/>
<dbReference type="PANTHER" id="PTHR47950:SF14">
    <property type="entry name" value="CYTOCHROME P450 76A2-LIKE ISOFORM X1"/>
    <property type="match status" value="1"/>
</dbReference>
<dbReference type="GO" id="GO:0016705">
    <property type="term" value="F:oxidoreductase activity, acting on paired donors, with incorporation or reduction of molecular oxygen"/>
    <property type="evidence" value="ECO:0007669"/>
    <property type="project" value="InterPro"/>
</dbReference>
<reference evidence="2 3" key="1">
    <citation type="submission" date="2024-01" db="EMBL/GenBank/DDBJ databases">
        <title>The genomes of 5 underutilized Papilionoideae crops provide insights into root nodulation and disease resistanc.</title>
        <authorList>
            <person name="Jiang F."/>
        </authorList>
    </citation>
    <scope>NUCLEOTIDE SEQUENCE [LARGE SCALE GENOMIC DNA]</scope>
    <source>
        <strain evidence="2">LVBAO_FW01</strain>
        <tissue evidence="2">Leaves</tissue>
    </source>
</reference>
<dbReference type="PRINTS" id="PR00463">
    <property type="entry name" value="EP450I"/>
</dbReference>
<evidence type="ECO:0000313" key="3">
    <source>
        <dbReference type="Proteomes" id="UP001367508"/>
    </source>
</evidence>
<dbReference type="EMBL" id="JAYMYQ010000004">
    <property type="protein sequence ID" value="KAK7337173.1"/>
    <property type="molecule type" value="Genomic_DNA"/>
</dbReference>
<dbReference type="InterPro" id="IPR036396">
    <property type="entry name" value="Cyt_P450_sf"/>
</dbReference>
<dbReference type="GO" id="GO:0004497">
    <property type="term" value="F:monooxygenase activity"/>
    <property type="evidence" value="ECO:0007669"/>
    <property type="project" value="InterPro"/>
</dbReference>
<dbReference type="Gene3D" id="1.10.630.10">
    <property type="entry name" value="Cytochrome P450"/>
    <property type="match status" value="1"/>
</dbReference>
<sequence length="160" mass="18182">MEWTGHANVTDLFQWLKWLDPQGLRRKMDRDMGKALGIASRFVKERLEQQDQNKSRDFLNVLLDFQSSGSQEALNISDKDLNIFILEIFLAGSETTSSTVEWAMTELLCNRECLMKVKSELSLVVGHVTPSTMDMTEKLGITMRKLQPLLAVPKFIATSS</sequence>
<dbReference type="SUPFAM" id="SSF48264">
    <property type="entry name" value="Cytochrome P450"/>
    <property type="match status" value="1"/>
</dbReference>
<gene>
    <name evidence="2" type="ORF">VNO77_17735</name>
</gene>
<evidence type="ECO:0000313" key="2">
    <source>
        <dbReference type="EMBL" id="KAK7337173.1"/>
    </source>
</evidence>
<dbReference type="Proteomes" id="UP001367508">
    <property type="component" value="Unassembled WGS sequence"/>
</dbReference>
<dbReference type="InterPro" id="IPR002401">
    <property type="entry name" value="Cyt_P450_E_grp-I"/>
</dbReference>
<dbReference type="GO" id="GO:0005506">
    <property type="term" value="F:iron ion binding"/>
    <property type="evidence" value="ECO:0007669"/>
    <property type="project" value="InterPro"/>
</dbReference>
<dbReference type="Pfam" id="PF00067">
    <property type="entry name" value="p450"/>
    <property type="match status" value="1"/>
</dbReference>
<comment type="similarity">
    <text evidence="1">Belongs to the cytochrome P450 family.</text>
</comment>
<protein>
    <submittedName>
        <fullName evidence="2">Uncharacterized protein</fullName>
    </submittedName>
</protein>
<dbReference type="AlphaFoldDB" id="A0AAN9QMZ5"/>
<keyword evidence="3" id="KW-1185">Reference proteome</keyword>
<name>A0AAN9QMZ5_CANGL</name>
<evidence type="ECO:0000256" key="1">
    <source>
        <dbReference type="ARBA" id="ARBA00010617"/>
    </source>
</evidence>
<dbReference type="InterPro" id="IPR001128">
    <property type="entry name" value="Cyt_P450"/>
</dbReference>
<comment type="caution">
    <text evidence="2">The sequence shown here is derived from an EMBL/GenBank/DDBJ whole genome shotgun (WGS) entry which is preliminary data.</text>
</comment>
<organism evidence="2 3">
    <name type="scientific">Canavalia gladiata</name>
    <name type="common">Sword bean</name>
    <name type="synonym">Dolichos gladiatus</name>
    <dbReference type="NCBI Taxonomy" id="3824"/>
    <lineage>
        <taxon>Eukaryota</taxon>
        <taxon>Viridiplantae</taxon>
        <taxon>Streptophyta</taxon>
        <taxon>Embryophyta</taxon>
        <taxon>Tracheophyta</taxon>
        <taxon>Spermatophyta</taxon>
        <taxon>Magnoliopsida</taxon>
        <taxon>eudicotyledons</taxon>
        <taxon>Gunneridae</taxon>
        <taxon>Pentapetalae</taxon>
        <taxon>rosids</taxon>
        <taxon>fabids</taxon>
        <taxon>Fabales</taxon>
        <taxon>Fabaceae</taxon>
        <taxon>Papilionoideae</taxon>
        <taxon>50 kb inversion clade</taxon>
        <taxon>NPAAA clade</taxon>
        <taxon>indigoferoid/millettioid clade</taxon>
        <taxon>Phaseoleae</taxon>
        <taxon>Canavalia</taxon>
    </lineage>
</organism>
<accession>A0AAN9QMZ5</accession>
<dbReference type="PANTHER" id="PTHR47950">
    <property type="entry name" value="CYTOCHROME P450, FAMILY 76, SUBFAMILY C, POLYPEPTIDE 5-RELATED"/>
    <property type="match status" value="1"/>
</dbReference>
<dbReference type="GO" id="GO:0020037">
    <property type="term" value="F:heme binding"/>
    <property type="evidence" value="ECO:0007669"/>
    <property type="project" value="InterPro"/>
</dbReference>